<accession>A0A2V4WZX2</accession>
<evidence type="ECO:0000313" key="2">
    <source>
        <dbReference type="EMBL" id="PYE83202.1"/>
    </source>
</evidence>
<keyword evidence="1" id="KW-0812">Transmembrane</keyword>
<gene>
    <name evidence="2" type="ORF">DFQ11_101634</name>
</gene>
<keyword evidence="3" id="KW-1185">Reference proteome</keyword>
<evidence type="ECO:0000313" key="3">
    <source>
        <dbReference type="Proteomes" id="UP000248054"/>
    </source>
</evidence>
<keyword evidence="1" id="KW-0472">Membrane</keyword>
<comment type="caution">
    <text evidence="2">The sequence shown here is derived from an EMBL/GenBank/DDBJ whole genome shotgun (WGS) entry which is preliminary data.</text>
</comment>
<dbReference type="EMBL" id="QJTD01000001">
    <property type="protein sequence ID" value="PYE83202.1"/>
    <property type="molecule type" value="Genomic_DNA"/>
</dbReference>
<organism evidence="2 3">
    <name type="scientific">Winogradskyella epiphytica</name>
    <dbReference type="NCBI Taxonomy" id="262005"/>
    <lineage>
        <taxon>Bacteria</taxon>
        <taxon>Pseudomonadati</taxon>
        <taxon>Bacteroidota</taxon>
        <taxon>Flavobacteriia</taxon>
        <taxon>Flavobacteriales</taxon>
        <taxon>Flavobacteriaceae</taxon>
        <taxon>Winogradskyella</taxon>
    </lineage>
</organism>
<dbReference type="AlphaFoldDB" id="A0A2V4WZX2"/>
<keyword evidence="1" id="KW-1133">Transmembrane helix</keyword>
<sequence length="59" mass="6322">MNRTRIIGLILLIIGAILPFTVETDLTDFVTGLLIGIGIALLIIGKGKRVKNDSLDSSQ</sequence>
<proteinExistence type="predicted"/>
<dbReference type="Proteomes" id="UP000248054">
    <property type="component" value="Unassembled WGS sequence"/>
</dbReference>
<evidence type="ECO:0000256" key="1">
    <source>
        <dbReference type="SAM" id="Phobius"/>
    </source>
</evidence>
<feature type="transmembrane region" description="Helical" evidence="1">
    <location>
        <begin position="29"/>
        <end position="45"/>
    </location>
</feature>
<reference evidence="2 3" key="1">
    <citation type="submission" date="2018-06" db="EMBL/GenBank/DDBJ databases">
        <title>Genomic Encyclopedia of Type Strains, Phase III (KMG-III): the genomes of soil and plant-associated and newly described type strains.</title>
        <authorList>
            <person name="Whitman W."/>
        </authorList>
    </citation>
    <scope>NUCLEOTIDE SEQUENCE [LARGE SCALE GENOMIC DNA]</scope>
    <source>
        <strain evidence="2 3">CECT 7945</strain>
    </source>
</reference>
<name>A0A2V4WZX2_9FLAO</name>
<protein>
    <submittedName>
        <fullName evidence="2">Uncharacterized protein</fullName>
    </submittedName>
</protein>